<feature type="non-terminal residue" evidence="2">
    <location>
        <position position="1"/>
    </location>
</feature>
<dbReference type="AlphaFoldDB" id="A0A1W2GRQ7"/>
<name>A0A1W2GRQ7_REIFA</name>
<keyword evidence="3" id="KW-1185">Reference proteome</keyword>
<evidence type="ECO:0000256" key="1">
    <source>
        <dbReference type="SAM" id="MobiDB-lite"/>
    </source>
</evidence>
<feature type="region of interest" description="Disordered" evidence="1">
    <location>
        <begin position="942"/>
        <end position="967"/>
    </location>
</feature>
<dbReference type="Proteomes" id="UP000192472">
    <property type="component" value="Unassembled WGS sequence"/>
</dbReference>
<dbReference type="RefSeq" id="WP_176214862.1">
    <property type="nucleotide sequence ID" value="NZ_FWYF01000006.1"/>
</dbReference>
<dbReference type="STRING" id="692418.SAMN04488029_4078"/>
<gene>
    <name evidence="2" type="ORF">SAMN04488029_4078</name>
</gene>
<organism evidence="2 3">
    <name type="scientific">Reichenbachiella faecimaris</name>
    <dbReference type="NCBI Taxonomy" id="692418"/>
    <lineage>
        <taxon>Bacteria</taxon>
        <taxon>Pseudomonadati</taxon>
        <taxon>Bacteroidota</taxon>
        <taxon>Cytophagia</taxon>
        <taxon>Cytophagales</taxon>
        <taxon>Reichenbachiellaceae</taxon>
        <taxon>Reichenbachiella</taxon>
    </lineage>
</organism>
<feature type="compositionally biased region" description="Polar residues" evidence="1">
    <location>
        <begin position="953"/>
        <end position="967"/>
    </location>
</feature>
<dbReference type="EMBL" id="FWYF01000006">
    <property type="protein sequence ID" value="SMD39244.1"/>
    <property type="molecule type" value="Genomic_DNA"/>
</dbReference>
<evidence type="ECO:0000313" key="2">
    <source>
        <dbReference type="EMBL" id="SMD39244.1"/>
    </source>
</evidence>
<accession>A0A1W2GRQ7</accession>
<sequence>LIAIVPTVSVTQDDFSCDLADPTGQITANITNYDGSPVVGNAGFTIEWFVGTNTIAANLVTTIYPSAGVVTDGQGNHHIISDLPNGTYTAKVTNDAAGCFATEQVTIRRATPVMALTFDVNDDQTDCTPNGEVEVTGIGLTYSDGGAAPINFTPAYTYEFYEGQDEFGTVLQANSANPVLTGQVSGYYTVIATETNSGCTSSPFTQFIDDLTPAAPAVNIAYGVLPTDCASATGTIDATTGADANITFEWWEGSDDYTDEVQNGIDGISPINPAGYNTDGSTGATTLTSLESGLYSLIIDYTGSTQCRYQIVYDLPFVGQQATTTIAVEHVEECPDDGSAEVGISESIFITYTATNASNFVDGETVTANPSGATGTISNNTAGVSMRISTTSPLADFLVTDDITGDISGATADIDGITSGYTDGNFDDISEYDIYLYAGDGVPADPLANYTVNGITYPLINLSSSRAVADNEPADVVQFTGLPAGDYTAVARQINNPAFAPANTDRCFSASAVETIEQRAYTPFIDGFTVTDNTVCDGDPGDGEIEVIAKKDAEDTYGPFDHATDFEFRWFVVGAENYPADALLVEQHETTSTLSTANAAGYSGANIGPGDYIVKIFRIVGGSGPASYVYSGCSVEGTYTINTDPQEHTLAALTSLSHIEDCGTTGAATIEDTDVTSGDRDDYTFTWYQSDAATPIATAANDYELLGLAAGTYFVEAEHDLFGCTTSMVEFEIEDQTTVPTVSLTLNTIDTSCDPDANEGNGAINWSITNDDTGDYSYQWYAGASVATGTALVNGASINGAVGTAATVSSGTLSGVDGGFYTLRVIDEQNTSADCFVDATFELDEEIPTISIAAAGTINTPNDNCSGGGYNGQFQITNVAVNGTPQGNTIGFNFAFTKEGGAHGGTQTGTDPLITDLEPGDYEVIITDATGCSSTTTDFTIDDDSTDPIAELNNKNPDTNCVSPGTN</sequence>
<reference evidence="2 3" key="1">
    <citation type="submission" date="2017-04" db="EMBL/GenBank/DDBJ databases">
        <authorList>
            <person name="Afonso C.L."/>
            <person name="Miller P.J."/>
            <person name="Scott M.A."/>
            <person name="Spackman E."/>
            <person name="Goraichik I."/>
            <person name="Dimitrov K.M."/>
            <person name="Suarez D.L."/>
            <person name="Swayne D.E."/>
        </authorList>
    </citation>
    <scope>NUCLEOTIDE SEQUENCE [LARGE SCALE GENOMIC DNA]</scope>
    <source>
        <strain evidence="2 3">DSM 26133</strain>
    </source>
</reference>
<evidence type="ECO:0000313" key="3">
    <source>
        <dbReference type="Proteomes" id="UP000192472"/>
    </source>
</evidence>
<evidence type="ECO:0008006" key="4">
    <source>
        <dbReference type="Google" id="ProtNLM"/>
    </source>
</evidence>
<protein>
    <recommendedName>
        <fullName evidence="4">SprB repeat-containing protein</fullName>
    </recommendedName>
</protein>
<proteinExistence type="predicted"/>
<feature type="non-terminal residue" evidence="2">
    <location>
        <position position="967"/>
    </location>
</feature>